<protein>
    <submittedName>
        <fullName evidence="1">Uncharacterized protein</fullName>
    </submittedName>
</protein>
<keyword evidence="2" id="KW-1185">Reference proteome</keyword>
<reference evidence="1" key="1">
    <citation type="submission" date="2023-07" db="EMBL/GenBank/DDBJ databases">
        <title>draft genome sequence of fig (Ficus carica).</title>
        <authorList>
            <person name="Takahashi T."/>
            <person name="Nishimura K."/>
        </authorList>
    </citation>
    <scope>NUCLEOTIDE SEQUENCE</scope>
</reference>
<dbReference type="EMBL" id="BTGU01000049">
    <property type="protein sequence ID" value="GMN54135.1"/>
    <property type="molecule type" value="Genomic_DNA"/>
</dbReference>
<comment type="caution">
    <text evidence="1">The sequence shown here is derived from an EMBL/GenBank/DDBJ whole genome shotgun (WGS) entry which is preliminary data.</text>
</comment>
<evidence type="ECO:0000313" key="2">
    <source>
        <dbReference type="Proteomes" id="UP001187192"/>
    </source>
</evidence>
<gene>
    <name evidence="1" type="ORF">TIFTF001_023276</name>
</gene>
<dbReference type="AlphaFoldDB" id="A0AA88ALH7"/>
<evidence type="ECO:0000313" key="1">
    <source>
        <dbReference type="EMBL" id="GMN54135.1"/>
    </source>
</evidence>
<sequence>MKVVGIIEESNLLLQPVGATNPGRSITCLVYGLSWIRLAAPTTPWLRATVSILLAILDARRWGMAGLTVKLWDGDCYAFCNRIFVFII</sequence>
<name>A0AA88ALH7_FICCA</name>
<accession>A0AA88ALH7</accession>
<proteinExistence type="predicted"/>
<organism evidence="1 2">
    <name type="scientific">Ficus carica</name>
    <name type="common">Common fig</name>
    <dbReference type="NCBI Taxonomy" id="3494"/>
    <lineage>
        <taxon>Eukaryota</taxon>
        <taxon>Viridiplantae</taxon>
        <taxon>Streptophyta</taxon>
        <taxon>Embryophyta</taxon>
        <taxon>Tracheophyta</taxon>
        <taxon>Spermatophyta</taxon>
        <taxon>Magnoliopsida</taxon>
        <taxon>eudicotyledons</taxon>
        <taxon>Gunneridae</taxon>
        <taxon>Pentapetalae</taxon>
        <taxon>rosids</taxon>
        <taxon>fabids</taxon>
        <taxon>Rosales</taxon>
        <taxon>Moraceae</taxon>
        <taxon>Ficeae</taxon>
        <taxon>Ficus</taxon>
    </lineage>
</organism>
<dbReference type="Proteomes" id="UP001187192">
    <property type="component" value="Unassembled WGS sequence"/>
</dbReference>